<reference evidence="8" key="1">
    <citation type="submission" date="2020-10" db="EMBL/GenBank/DDBJ databases">
        <authorList>
            <person name="Gilroy R."/>
        </authorList>
    </citation>
    <scope>NUCLEOTIDE SEQUENCE</scope>
    <source>
        <strain evidence="8">2830</strain>
    </source>
</reference>
<dbReference type="InterPro" id="IPR006656">
    <property type="entry name" value="Mopterin_OxRdtase"/>
</dbReference>
<sequence>MTEINITIDGRKLCAKTGETILSIARRYNIEIPTLCYDESLEPYGACGLCVVAIEGSARLCRACATEAADGQVIHTNTPEVRRARQMALELLLSNHKGDCVAPCQLACPAGSDCQGYVGLIANNRFEEALQLIKEYYPIPASLGRVCPHPCETACRRAKVEHPINIARLKQYVADIDLNQKEPYLPQKKAATGKKVAVIGGGPAGLTLAYFLELSGHHAVIFEMMPQAGGMLRYGIPEYRLPKNILDLEIDLIKKLGVEIRTGQKLGTNLVFSDLQREYDAVYLATGAWQSAALNCPGEELAGVVGGIDFLGNVALERLKSLGGRVAVVGGGNTAMDACRTAVRLGASEVYIIYRRTEAEMPAEFTEIREAKEEGVQFKFLVAPTRIVGEDGHVTGIELQQMELGQPDASGRRRPVPIEGAVEILPVDMVIAAIGQKVLPLDLGEQTAALKYTDWHTIKAEEGTYATSIPGVFAGGDAINDGPGIAIQAVAHAKECAKVIDEYLRGEMQPQTKPYYCTNGEPAPEEFAQKTRINRVSISYLHPEYRKSSFTEVAKGYTQDEAMYEASRCLECGCGDVFECKLLHYARQYDVQPEKFAGEIAEHPKDLSHPFITRDPNKCILCGNCVRACEEVSGVNTLGLYGRGFDTVVSADFNLPLDNSRCQSCGQCVAVCPTGALQERQPWLKPVPLNTVKTAGICSFCGEGCQLEICHKGDFVAKVVPEAGSRLCKAGRFAYPHAMTATGQPTAGVDFGEGMCEVPAERAVTAAAAAVNSLRESLGSDVIGVAIGDQLTAEEMFLAHYLAENAIGTENIYAPNAMAGSFGCSTARVEDTETADVVLAVGNDLPALYPLVGSRLTKAAVAGHKLLLLADKAGKLAESAAECFSLDGKVDLLIALADADAPVADDIKARAASIIAALKQAEKPLLVFDASRLAAPALQALFKLAAVLNLPVLQLLANVNSRVTADLGITRDLHMLYDDIEAGKLKAVLLFGIDLPALVAENVDFIFEADANYGRAYPYAKVLLPLSGFGAVTGSYVNFEGRMQQVQAAIRPYNGQENWQLFAAFVAAVGREQPFADLQTLRRALAEKIPAYADALCGCANSVASRKFTEAVLAAPGAAVYREFENESTSQKSWRQMNR</sequence>
<dbReference type="Proteomes" id="UP000824124">
    <property type="component" value="Unassembled WGS sequence"/>
</dbReference>
<dbReference type="SUPFAM" id="SSF51971">
    <property type="entry name" value="Nucleotide-binding domain"/>
    <property type="match status" value="1"/>
</dbReference>
<keyword evidence="4" id="KW-0408">Iron</keyword>
<dbReference type="InterPro" id="IPR001041">
    <property type="entry name" value="2Fe-2S_ferredoxin-type"/>
</dbReference>
<evidence type="ECO:0000313" key="9">
    <source>
        <dbReference type="Proteomes" id="UP000824124"/>
    </source>
</evidence>
<dbReference type="Pfam" id="PF07992">
    <property type="entry name" value="Pyr_redox_2"/>
    <property type="match status" value="1"/>
</dbReference>
<dbReference type="InterPro" id="IPR036010">
    <property type="entry name" value="2Fe-2S_ferredoxin-like_sf"/>
</dbReference>
<dbReference type="Gene3D" id="3.40.50.740">
    <property type="match status" value="2"/>
</dbReference>
<dbReference type="InterPro" id="IPR028261">
    <property type="entry name" value="DPD_II"/>
</dbReference>
<dbReference type="GO" id="GO:0046872">
    <property type="term" value="F:metal ion binding"/>
    <property type="evidence" value="ECO:0007669"/>
    <property type="project" value="UniProtKB-KW"/>
</dbReference>
<feature type="domain" description="4Fe-4S ferredoxin-type" evidence="7">
    <location>
        <begin position="653"/>
        <end position="682"/>
    </location>
</feature>
<protein>
    <submittedName>
        <fullName evidence="8">FAD-dependent oxidoreductase</fullName>
    </submittedName>
</protein>
<feature type="domain" description="4Fe-4S ferredoxin-type" evidence="7">
    <location>
        <begin position="610"/>
        <end position="641"/>
    </location>
</feature>
<dbReference type="Gene3D" id="3.50.50.60">
    <property type="entry name" value="FAD/NAD(P)-binding domain"/>
    <property type="match status" value="2"/>
</dbReference>
<dbReference type="PANTHER" id="PTHR42783:SF3">
    <property type="entry name" value="GLUTAMATE SYNTHASE [NADPH] SMALL CHAIN-RELATED"/>
    <property type="match status" value="1"/>
</dbReference>
<dbReference type="PROSITE" id="PS00198">
    <property type="entry name" value="4FE4S_FER_1"/>
    <property type="match status" value="1"/>
</dbReference>
<dbReference type="InterPro" id="IPR017896">
    <property type="entry name" value="4Fe4S_Fe-S-bd"/>
</dbReference>
<evidence type="ECO:0000256" key="3">
    <source>
        <dbReference type="ARBA" id="ARBA00022737"/>
    </source>
</evidence>
<name>A0A9D1KXY3_9FIRM</name>
<keyword evidence="2" id="KW-0479">Metal-binding</keyword>
<proteinExistence type="predicted"/>
<evidence type="ECO:0000256" key="2">
    <source>
        <dbReference type="ARBA" id="ARBA00022723"/>
    </source>
</evidence>
<organism evidence="8 9">
    <name type="scientific">Candidatus Avidehalobacter gallistercoris</name>
    <dbReference type="NCBI Taxonomy" id="2840694"/>
    <lineage>
        <taxon>Bacteria</taxon>
        <taxon>Bacillati</taxon>
        <taxon>Bacillota</taxon>
        <taxon>Clostridia</taxon>
        <taxon>Eubacteriales</taxon>
        <taxon>Peptococcaceae</taxon>
        <taxon>Peptococcaceae incertae sedis</taxon>
        <taxon>Candidatus Avidehalobacter</taxon>
    </lineage>
</organism>
<dbReference type="AlphaFoldDB" id="A0A9D1KXY3"/>
<dbReference type="Pfam" id="PF13510">
    <property type="entry name" value="Fer2_4"/>
    <property type="match status" value="1"/>
</dbReference>
<dbReference type="EMBL" id="DVMH01000004">
    <property type="protein sequence ID" value="HIU09749.1"/>
    <property type="molecule type" value="Genomic_DNA"/>
</dbReference>
<comment type="caution">
    <text evidence="8">The sequence shown here is derived from an EMBL/GenBank/DDBJ whole genome shotgun (WGS) entry which is preliminary data.</text>
</comment>
<evidence type="ECO:0000259" key="6">
    <source>
        <dbReference type="PROSITE" id="PS51085"/>
    </source>
</evidence>
<dbReference type="FunFam" id="3.30.70.20:FF:000035">
    <property type="entry name" value="Iron hydrogenase 1"/>
    <property type="match status" value="1"/>
</dbReference>
<keyword evidence="5" id="KW-0411">Iron-sulfur</keyword>
<reference evidence="8" key="2">
    <citation type="journal article" date="2021" name="PeerJ">
        <title>Extensive microbial diversity within the chicken gut microbiome revealed by metagenomics and culture.</title>
        <authorList>
            <person name="Gilroy R."/>
            <person name="Ravi A."/>
            <person name="Getino M."/>
            <person name="Pursley I."/>
            <person name="Horton D.L."/>
            <person name="Alikhan N.F."/>
            <person name="Baker D."/>
            <person name="Gharbi K."/>
            <person name="Hall N."/>
            <person name="Watson M."/>
            <person name="Adriaenssens E.M."/>
            <person name="Foster-Nyarko E."/>
            <person name="Jarju S."/>
            <person name="Secka A."/>
            <person name="Antonio M."/>
            <person name="Oren A."/>
            <person name="Chaudhuri R.R."/>
            <person name="La Ragione R."/>
            <person name="Hildebrand F."/>
            <person name="Pallen M.J."/>
        </authorList>
    </citation>
    <scope>NUCLEOTIDE SEQUENCE</scope>
    <source>
        <strain evidence="8">2830</strain>
    </source>
</reference>
<dbReference type="GO" id="GO:0016491">
    <property type="term" value="F:oxidoreductase activity"/>
    <property type="evidence" value="ECO:0007669"/>
    <property type="project" value="InterPro"/>
</dbReference>
<evidence type="ECO:0000256" key="1">
    <source>
        <dbReference type="ARBA" id="ARBA00022485"/>
    </source>
</evidence>
<feature type="domain" description="2Fe-2S ferredoxin-type" evidence="6">
    <location>
        <begin position="2"/>
        <end position="80"/>
    </location>
</feature>
<dbReference type="Pfam" id="PF14691">
    <property type="entry name" value="Fer4_20"/>
    <property type="match status" value="1"/>
</dbReference>
<dbReference type="InterPro" id="IPR017900">
    <property type="entry name" value="4Fe4S_Fe_S_CS"/>
</dbReference>
<dbReference type="PANTHER" id="PTHR42783">
    <property type="entry name" value="GLUTAMATE SYNTHASE [NADPH] SMALL CHAIN"/>
    <property type="match status" value="1"/>
</dbReference>
<evidence type="ECO:0000259" key="7">
    <source>
        <dbReference type="PROSITE" id="PS51379"/>
    </source>
</evidence>
<dbReference type="InterPro" id="IPR036188">
    <property type="entry name" value="FAD/NAD-bd_sf"/>
</dbReference>
<evidence type="ECO:0000256" key="4">
    <source>
        <dbReference type="ARBA" id="ARBA00023004"/>
    </source>
</evidence>
<keyword evidence="1" id="KW-0004">4Fe-4S</keyword>
<dbReference type="SUPFAM" id="SSF54862">
    <property type="entry name" value="4Fe-4S ferredoxins"/>
    <property type="match status" value="1"/>
</dbReference>
<dbReference type="SUPFAM" id="SSF54292">
    <property type="entry name" value="2Fe-2S ferredoxin-like"/>
    <property type="match status" value="1"/>
</dbReference>
<dbReference type="SUPFAM" id="SSF53706">
    <property type="entry name" value="Formate dehydrogenase/DMSO reductase, domains 1-3"/>
    <property type="match status" value="1"/>
</dbReference>
<dbReference type="Pfam" id="PF00384">
    <property type="entry name" value="Molybdopterin"/>
    <property type="match status" value="1"/>
</dbReference>
<dbReference type="GO" id="GO:0051539">
    <property type="term" value="F:4 iron, 4 sulfur cluster binding"/>
    <property type="evidence" value="ECO:0007669"/>
    <property type="project" value="UniProtKB-KW"/>
</dbReference>
<evidence type="ECO:0000313" key="8">
    <source>
        <dbReference type="EMBL" id="HIU09749.1"/>
    </source>
</evidence>
<dbReference type="InterPro" id="IPR023753">
    <property type="entry name" value="FAD/NAD-binding_dom"/>
</dbReference>
<dbReference type="PRINTS" id="PR00419">
    <property type="entry name" value="ADXRDTASE"/>
</dbReference>
<dbReference type="Gene3D" id="3.30.70.20">
    <property type="match status" value="1"/>
</dbReference>
<dbReference type="PROSITE" id="PS51085">
    <property type="entry name" value="2FE2S_FER_2"/>
    <property type="match status" value="1"/>
</dbReference>
<dbReference type="CDD" id="cd00207">
    <property type="entry name" value="fer2"/>
    <property type="match status" value="1"/>
</dbReference>
<gene>
    <name evidence="8" type="ORF">IAB00_00620</name>
</gene>
<dbReference type="Gene3D" id="3.40.228.10">
    <property type="entry name" value="Dimethylsulfoxide Reductase, domain 2"/>
    <property type="match status" value="1"/>
</dbReference>
<dbReference type="PROSITE" id="PS51379">
    <property type="entry name" value="4FE4S_FER_2"/>
    <property type="match status" value="2"/>
</dbReference>
<dbReference type="Pfam" id="PF12838">
    <property type="entry name" value="Fer4_7"/>
    <property type="match status" value="1"/>
</dbReference>
<keyword evidence="3" id="KW-0677">Repeat</keyword>
<accession>A0A9D1KXY3</accession>
<dbReference type="Gene3D" id="3.10.20.740">
    <property type="match status" value="1"/>
</dbReference>
<evidence type="ECO:0000256" key="5">
    <source>
        <dbReference type="ARBA" id="ARBA00023014"/>
    </source>
</evidence>